<dbReference type="AlphaFoldDB" id="A0A1M6ISI9"/>
<dbReference type="EMBL" id="FQYU01000004">
    <property type="protein sequence ID" value="SHJ37388.1"/>
    <property type="molecule type" value="Genomic_DNA"/>
</dbReference>
<dbReference type="Gene3D" id="1.10.287.470">
    <property type="entry name" value="Helix hairpin bin"/>
    <property type="match status" value="1"/>
</dbReference>
<evidence type="ECO:0000259" key="3">
    <source>
        <dbReference type="Pfam" id="PF25876"/>
    </source>
</evidence>
<dbReference type="FunFam" id="2.40.30.170:FF:000010">
    <property type="entry name" value="Efflux RND transporter periplasmic adaptor subunit"/>
    <property type="match status" value="1"/>
</dbReference>
<evidence type="ECO:0000313" key="6">
    <source>
        <dbReference type="EMBL" id="SHJ37388.1"/>
    </source>
</evidence>
<evidence type="ECO:0000259" key="4">
    <source>
        <dbReference type="Pfam" id="PF25917"/>
    </source>
</evidence>
<feature type="region of interest" description="Disordered" evidence="2">
    <location>
        <begin position="383"/>
        <end position="405"/>
    </location>
</feature>
<dbReference type="InterPro" id="IPR006143">
    <property type="entry name" value="RND_pump_MFP"/>
</dbReference>
<dbReference type="Gene3D" id="2.40.420.20">
    <property type="match status" value="1"/>
</dbReference>
<dbReference type="InterPro" id="IPR058625">
    <property type="entry name" value="MdtA-like_BSH"/>
</dbReference>
<dbReference type="GO" id="GO:1990281">
    <property type="term" value="C:efflux pump complex"/>
    <property type="evidence" value="ECO:0007669"/>
    <property type="project" value="TreeGrafter"/>
</dbReference>
<sequence>MKNKKKIIIGGLVLVLLAIGAYSFIKGGDEAVIEVKTIPVQKGDVTTMVTATGTVEPITQVEVGTQVSGVIEKIYVDYNSVVKEGQLIAELDKTNLKAALTQAQAAYDNAVSQRNYMQTIYERQKTLYENKVVSKADYDDALYNYETAKGTVTQRLSDLQEARTNLGYANIYSPINGVVLSRDIDEGQTVAASYSTPTLFTIAQDLREMQVEADVDEADIGGVKEGQRVTFTVDAYLGETFEGTVTQVRLDYTETSNVITYTVVIKADNPDLKLKPGLTATISIYTLELKDVLTTEAKAINFKPTPPLLMAYNEQENISAEPPKGGGPMPDGDEATKVWVLESNGAIVPKEVTLGASDGVNVQLLSGVEEGDQLVYSLKSESIDLPQASAGGDESPFMPKPPGRK</sequence>
<dbReference type="RefSeq" id="WP_072994141.1">
    <property type="nucleotide sequence ID" value="NZ_FQYU01000004.1"/>
</dbReference>
<dbReference type="InterPro" id="IPR058624">
    <property type="entry name" value="MdtA-like_HH"/>
</dbReference>
<feature type="domain" description="Multidrug resistance protein MdtA-like barrel-sandwich hybrid" evidence="4">
    <location>
        <begin position="60"/>
        <end position="199"/>
    </location>
</feature>
<dbReference type="InterPro" id="IPR058792">
    <property type="entry name" value="Beta-barrel_RND_2"/>
</dbReference>
<dbReference type="Gene3D" id="2.40.50.100">
    <property type="match status" value="1"/>
</dbReference>
<accession>A0A1M6ISI9</accession>
<evidence type="ECO:0000256" key="1">
    <source>
        <dbReference type="ARBA" id="ARBA00009477"/>
    </source>
</evidence>
<dbReference type="Gene3D" id="2.40.30.170">
    <property type="match status" value="1"/>
</dbReference>
<name>A0A1M6ISI9_9FLAO</name>
<dbReference type="Pfam" id="PF25917">
    <property type="entry name" value="BSH_RND"/>
    <property type="match status" value="1"/>
</dbReference>
<organism evidence="6 7">
    <name type="scientific">Pseudozobellia thermophila</name>
    <dbReference type="NCBI Taxonomy" id="192903"/>
    <lineage>
        <taxon>Bacteria</taxon>
        <taxon>Pseudomonadati</taxon>
        <taxon>Bacteroidota</taxon>
        <taxon>Flavobacteriia</taxon>
        <taxon>Flavobacteriales</taxon>
        <taxon>Flavobacteriaceae</taxon>
        <taxon>Pseudozobellia</taxon>
    </lineage>
</organism>
<proteinExistence type="inferred from homology"/>
<protein>
    <submittedName>
        <fullName evidence="6">HlyD family secretion protein</fullName>
    </submittedName>
</protein>
<dbReference type="Pfam" id="PF25876">
    <property type="entry name" value="HH_MFP_RND"/>
    <property type="match status" value="1"/>
</dbReference>
<dbReference type="PANTHER" id="PTHR30469:SF33">
    <property type="entry name" value="SLR1207 PROTEIN"/>
    <property type="match status" value="1"/>
</dbReference>
<dbReference type="Proteomes" id="UP000184543">
    <property type="component" value="Unassembled WGS sequence"/>
</dbReference>
<evidence type="ECO:0000259" key="5">
    <source>
        <dbReference type="Pfam" id="PF25954"/>
    </source>
</evidence>
<feature type="domain" description="Multidrug resistance protein MdtA-like alpha-helical hairpin" evidence="3">
    <location>
        <begin position="95"/>
        <end position="169"/>
    </location>
</feature>
<dbReference type="OrthoDB" id="9809068at2"/>
<evidence type="ECO:0000256" key="2">
    <source>
        <dbReference type="SAM" id="MobiDB-lite"/>
    </source>
</evidence>
<dbReference type="PANTHER" id="PTHR30469">
    <property type="entry name" value="MULTIDRUG RESISTANCE PROTEIN MDTA"/>
    <property type="match status" value="1"/>
</dbReference>
<dbReference type="SUPFAM" id="SSF111369">
    <property type="entry name" value="HlyD-like secretion proteins"/>
    <property type="match status" value="1"/>
</dbReference>
<feature type="domain" description="CusB-like beta-barrel" evidence="5">
    <location>
        <begin position="211"/>
        <end position="284"/>
    </location>
</feature>
<dbReference type="STRING" id="192903.SAMN04488513_104103"/>
<comment type="similarity">
    <text evidence="1">Belongs to the membrane fusion protein (MFP) (TC 8.A.1) family.</text>
</comment>
<keyword evidence="7" id="KW-1185">Reference proteome</keyword>
<evidence type="ECO:0000313" key="7">
    <source>
        <dbReference type="Proteomes" id="UP000184543"/>
    </source>
</evidence>
<gene>
    <name evidence="6" type="ORF">SAMN04488513_104103</name>
</gene>
<dbReference type="GO" id="GO:0015562">
    <property type="term" value="F:efflux transmembrane transporter activity"/>
    <property type="evidence" value="ECO:0007669"/>
    <property type="project" value="TreeGrafter"/>
</dbReference>
<reference evidence="7" key="1">
    <citation type="submission" date="2016-11" db="EMBL/GenBank/DDBJ databases">
        <authorList>
            <person name="Varghese N."/>
            <person name="Submissions S."/>
        </authorList>
    </citation>
    <scope>NUCLEOTIDE SEQUENCE [LARGE SCALE GENOMIC DNA]</scope>
    <source>
        <strain evidence="7">DSM 19858</strain>
    </source>
</reference>
<dbReference type="NCBIfam" id="TIGR01730">
    <property type="entry name" value="RND_mfp"/>
    <property type="match status" value="1"/>
</dbReference>
<dbReference type="Pfam" id="PF25954">
    <property type="entry name" value="Beta-barrel_RND_2"/>
    <property type="match status" value="1"/>
</dbReference>